<evidence type="ECO:0000313" key="2">
    <source>
        <dbReference type="Proteomes" id="UP001174934"/>
    </source>
</evidence>
<gene>
    <name evidence="1" type="ORF">B0T17DRAFT_39130</name>
</gene>
<dbReference type="EMBL" id="JAULSR010000001">
    <property type="protein sequence ID" value="KAK0635363.1"/>
    <property type="molecule type" value="Genomic_DNA"/>
</dbReference>
<dbReference type="Proteomes" id="UP001174934">
    <property type="component" value="Unassembled WGS sequence"/>
</dbReference>
<proteinExistence type="predicted"/>
<accession>A0AA40CFC1</accession>
<keyword evidence="2" id="KW-1185">Reference proteome</keyword>
<protein>
    <submittedName>
        <fullName evidence="1">Uncharacterized protein</fullName>
    </submittedName>
</protein>
<dbReference type="AlphaFoldDB" id="A0AA40CFC1"/>
<evidence type="ECO:0000313" key="1">
    <source>
        <dbReference type="EMBL" id="KAK0635363.1"/>
    </source>
</evidence>
<comment type="caution">
    <text evidence="1">The sequence shown here is derived from an EMBL/GenBank/DDBJ whole genome shotgun (WGS) entry which is preliminary data.</text>
</comment>
<reference evidence="1" key="1">
    <citation type="submission" date="2023-06" db="EMBL/GenBank/DDBJ databases">
        <title>Genome-scale phylogeny and comparative genomics of the fungal order Sordariales.</title>
        <authorList>
            <consortium name="Lawrence Berkeley National Laboratory"/>
            <person name="Hensen N."/>
            <person name="Bonometti L."/>
            <person name="Westerberg I."/>
            <person name="Brannstrom I.O."/>
            <person name="Guillou S."/>
            <person name="Cros-Aarteil S."/>
            <person name="Calhoun S."/>
            <person name="Haridas S."/>
            <person name="Kuo A."/>
            <person name="Mondo S."/>
            <person name="Pangilinan J."/>
            <person name="Riley R."/>
            <person name="LaButti K."/>
            <person name="Andreopoulos B."/>
            <person name="Lipzen A."/>
            <person name="Chen C."/>
            <person name="Yanf M."/>
            <person name="Daum C."/>
            <person name="Ng V."/>
            <person name="Clum A."/>
            <person name="Steindorff A."/>
            <person name="Ohm R."/>
            <person name="Martin F."/>
            <person name="Silar P."/>
            <person name="Natvig D."/>
            <person name="Lalanne C."/>
            <person name="Gautier V."/>
            <person name="Ament-velasquez S.L."/>
            <person name="Kruys A."/>
            <person name="Hutchinson M.I."/>
            <person name="Powell A.J."/>
            <person name="Barry K."/>
            <person name="Miller A.N."/>
            <person name="Grigoriev I.V."/>
            <person name="Debuchy R."/>
            <person name="Gladieux P."/>
            <person name="Thoren M.H."/>
            <person name="Johannesson H."/>
        </authorList>
    </citation>
    <scope>NUCLEOTIDE SEQUENCE</scope>
    <source>
        <strain evidence="1">SMH3391-2</strain>
    </source>
</reference>
<name>A0AA40CFC1_9PEZI</name>
<sequence length="115" mass="13027">MDESVTKWNRKDGFQILKRSLRKPTVCSSSSSFALLNRIQKLLVSDRQTNIPPCPPKAINPTKIPPKLIPYANTPAPSSLFLWTPTWLRTPPAAVLSFIHLFMSPFPHQITNVLY</sequence>
<organism evidence="1 2">
    <name type="scientific">Bombardia bombarda</name>
    <dbReference type="NCBI Taxonomy" id="252184"/>
    <lineage>
        <taxon>Eukaryota</taxon>
        <taxon>Fungi</taxon>
        <taxon>Dikarya</taxon>
        <taxon>Ascomycota</taxon>
        <taxon>Pezizomycotina</taxon>
        <taxon>Sordariomycetes</taxon>
        <taxon>Sordariomycetidae</taxon>
        <taxon>Sordariales</taxon>
        <taxon>Lasiosphaeriaceae</taxon>
        <taxon>Bombardia</taxon>
    </lineage>
</organism>